<organism evidence="2">
    <name type="scientific">Tanacetum cinerariifolium</name>
    <name type="common">Dalmatian daisy</name>
    <name type="synonym">Chrysanthemum cinerariifolium</name>
    <dbReference type="NCBI Taxonomy" id="118510"/>
    <lineage>
        <taxon>Eukaryota</taxon>
        <taxon>Viridiplantae</taxon>
        <taxon>Streptophyta</taxon>
        <taxon>Embryophyta</taxon>
        <taxon>Tracheophyta</taxon>
        <taxon>Spermatophyta</taxon>
        <taxon>Magnoliopsida</taxon>
        <taxon>eudicotyledons</taxon>
        <taxon>Gunneridae</taxon>
        <taxon>Pentapetalae</taxon>
        <taxon>asterids</taxon>
        <taxon>campanulids</taxon>
        <taxon>Asterales</taxon>
        <taxon>Asteraceae</taxon>
        <taxon>Asteroideae</taxon>
        <taxon>Anthemideae</taxon>
        <taxon>Anthemidinae</taxon>
        <taxon>Tanacetum</taxon>
    </lineage>
</organism>
<proteinExistence type="predicted"/>
<dbReference type="AlphaFoldDB" id="A0A699IDW1"/>
<evidence type="ECO:0000313" key="2">
    <source>
        <dbReference type="EMBL" id="GEZ51192.1"/>
    </source>
</evidence>
<protein>
    <submittedName>
        <fullName evidence="2">Ribonuclease H-like domain-containing protein</fullName>
    </submittedName>
</protein>
<sequence length="259" mass="28360">MLTMEDMPMKSRAQHTLVDDTSSSPMVLLANSDPNTRRSTFFTIKTSTGHLGLGGQVHLAGQQAGSQGLKVGQQQSPSGFSVSSGQLVGQETTLPHSFITGTLQDPASIGDGHSILVTNFGNSILPTSSRPLHFHNDIQTCRVLLRCDSTGPLYLVTNPSPIPQVYLTSQYTWHQRLGHPGNEHNILINNNTWILVPRPMDANILRFHQLEVKNAFLHGDLTATFFMHQPPGFWDPTHPDYVCLSKISLWSQAGSSGLV</sequence>
<comment type="caution">
    <text evidence="2">The sequence shown here is derived from an EMBL/GenBank/DDBJ whole genome shotgun (WGS) entry which is preliminary data.</text>
</comment>
<gene>
    <name evidence="2" type="ORF">Tci_523165</name>
</gene>
<evidence type="ECO:0000256" key="1">
    <source>
        <dbReference type="SAM" id="MobiDB-lite"/>
    </source>
</evidence>
<reference evidence="2" key="1">
    <citation type="journal article" date="2019" name="Sci. Rep.">
        <title>Draft genome of Tanacetum cinerariifolium, the natural source of mosquito coil.</title>
        <authorList>
            <person name="Yamashiro T."/>
            <person name="Shiraishi A."/>
            <person name="Satake H."/>
            <person name="Nakayama K."/>
        </authorList>
    </citation>
    <scope>NUCLEOTIDE SEQUENCE</scope>
</reference>
<accession>A0A699IDW1</accession>
<feature type="region of interest" description="Disordered" evidence="1">
    <location>
        <begin position="1"/>
        <end position="20"/>
    </location>
</feature>
<dbReference type="EMBL" id="BKCJ010287937">
    <property type="protein sequence ID" value="GEZ51192.1"/>
    <property type="molecule type" value="Genomic_DNA"/>
</dbReference>
<name>A0A699IDW1_TANCI</name>